<dbReference type="GO" id="GO:0046872">
    <property type="term" value="F:metal ion binding"/>
    <property type="evidence" value="ECO:0007669"/>
    <property type="project" value="UniProtKB-KW"/>
</dbReference>
<dbReference type="Gene3D" id="3.60.10.10">
    <property type="entry name" value="Endonuclease/exonuclease/phosphatase"/>
    <property type="match status" value="1"/>
</dbReference>
<evidence type="ECO:0000256" key="8">
    <source>
        <dbReference type="ARBA" id="ARBA00023204"/>
    </source>
</evidence>
<gene>
    <name evidence="11" type="ORF">SAMN05216480_10795</name>
</gene>
<keyword evidence="9" id="KW-0812">Transmembrane</keyword>
<keyword evidence="11" id="KW-0255">Endonuclease</keyword>
<organism evidence="11 12">
    <name type="scientific">Pustulibacterium marinum</name>
    <dbReference type="NCBI Taxonomy" id="1224947"/>
    <lineage>
        <taxon>Bacteria</taxon>
        <taxon>Pseudomonadati</taxon>
        <taxon>Bacteroidota</taxon>
        <taxon>Flavobacteriia</taxon>
        <taxon>Flavobacteriales</taxon>
        <taxon>Flavobacteriaceae</taxon>
        <taxon>Pustulibacterium</taxon>
    </lineage>
</organism>
<proteinExistence type="predicted"/>
<accession>A0A1I7H5U0</accession>
<keyword evidence="9" id="KW-1133">Transmembrane helix</keyword>
<feature type="transmembrane region" description="Helical" evidence="9">
    <location>
        <begin position="12"/>
        <end position="32"/>
    </location>
</feature>
<evidence type="ECO:0000256" key="1">
    <source>
        <dbReference type="ARBA" id="ARBA00001936"/>
    </source>
</evidence>
<evidence type="ECO:0000259" key="10">
    <source>
        <dbReference type="Pfam" id="PF03372"/>
    </source>
</evidence>
<dbReference type="PANTHER" id="PTHR15822:SF4">
    <property type="entry name" value="TYROSYL-DNA PHOSPHODIESTERASE 2"/>
    <property type="match status" value="1"/>
</dbReference>
<dbReference type="AlphaFoldDB" id="A0A1I7H5U0"/>
<dbReference type="GO" id="GO:0004527">
    <property type="term" value="F:exonuclease activity"/>
    <property type="evidence" value="ECO:0007669"/>
    <property type="project" value="UniProtKB-KW"/>
</dbReference>
<evidence type="ECO:0000256" key="5">
    <source>
        <dbReference type="ARBA" id="ARBA00022763"/>
    </source>
</evidence>
<evidence type="ECO:0000256" key="7">
    <source>
        <dbReference type="ARBA" id="ARBA00022842"/>
    </source>
</evidence>
<evidence type="ECO:0000313" key="12">
    <source>
        <dbReference type="Proteomes" id="UP000199138"/>
    </source>
</evidence>
<dbReference type="CDD" id="cd09084">
    <property type="entry name" value="EEP-2"/>
    <property type="match status" value="1"/>
</dbReference>
<comment type="cofactor">
    <cofactor evidence="1">
        <name>Mn(2+)</name>
        <dbReference type="ChEBI" id="CHEBI:29035"/>
    </cofactor>
</comment>
<reference evidence="11 12" key="1">
    <citation type="submission" date="2016-10" db="EMBL/GenBank/DDBJ databases">
        <authorList>
            <person name="de Groot N.N."/>
        </authorList>
    </citation>
    <scope>NUCLEOTIDE SEQUENCE [LARGE SCALE GENOMIC DNA]</scope>
    <source>
        <strain evidence="11 12">CGMCC 1.12333</strain>
    </source>
</reference>
<feature type="domain" description="Endonuclease/exonuclease/phosphatase" evidence="10">
    <location>
        <begin position="103"/>
        <end position="334"/>
    </location>
</feature>
<keyword evidence="4" id="KW-0479">Metal-binding</keyword>
<dbReference type="STRING" id="1224947.SAMN05216480_10795"/>
<keyword evidence="11" id="KW-0269">Exonuclease</keyword>
<dbReference type="PANTHER" id="PTHR15822">
    <property type="entry name" value="TRAF AND TNF RECEPTOR-ASSOCIATED PROTEIN"/>
    <property type="match status" value="1"/>
</dbReference>
<evidence type="ECO:0000256" key="9">
    <source>
        <dbReference type="SAM" id="Phobius"/>
    </source>
</evidence>
<dbReference type="SUPFAM" id="SSF56219">
    <property type="entry name" value="DNase I-like"/>
    <property type="match status" value="1"/>
</dbReference>
<keyword evidence="5" id="KW-0227">DNA damage</keyword>
<keyword evidence="8" id="KW-0234">DNA repair</keyword>
<dbReference type="InterPro" id="IPR005135">
    <property type="entry name" value="Endo/exonuclease/phosphatase"/>
</dbReference>
<sequence length="349" mass="41215">MKKLSLFDKFIFVINSLVATATLLAFILPFLPPRYFPLISLLSLGLPPLIIVNFVFVVYWLVRFKKQFLLSVIILILGFNHVRSLIEFGHEQLPKRSNDFSIMTWNVRMLNQLDWTNQTDIPQKIQQLVAKENPDIMMFQEFWKEDFKLFEKMYPYYYVKCKNIDGQMGQVILSRYEILSQGIFNFDSGNDILYADLDIHGEKVRVYNFHLQSLGINSTVEGQSVKQIDKKWVAKSMSKNFTLQQSQIEEFISNVKEYGGRFVICGDFNNTAFSYIYRRLKTEFDLKDSFEERGSGFGRSYDFKYFPMRIDFVFGDKEFEVRSHENFSEYYSDHFPVKVVFGMHDPEND</sequence>
<name>A0A1I7H5U0_9FLAO</name>
<protein>
    <submittedName>
        <fullName evidence="11">Metal-dependent hydrolase, endonuclease/exonuclease/phosphatase family</fullName>
    </submittedName>
</protein>
<dbReference type="EMBL" id="FPBK01000007">
    <property type="protein sequence ID" value="SFU56042.1"/>
    <property type="molecule type" value="Genomic_DNA"/>
</dbReference>
<comment type="cofactor">
    <cofactor evidence="2">
        <name>Mg(2+)</name>
        <dbReference type="ChEBI" id="CHEBI:18420"/>
    </cofactor>
</comment>
<dbReference type="Proteomes" id="UP000199138">
    <property type="component" value="Unassembled WGS sequence"/>
</dbReference>
<evidence type="ECO:0000256" key="3">
    <source>
        <dbReference type="ARBA" id="ARBA00022722"/>
    </source>
</evidence>
<keyword evidence="6 11" id="KW-0378">Hydrolase</keyword>
<evidence type="ECO:0000256" key="6">
    <source>
        <dbReference type="ARBA" id="ARBA00022801"/>
    </source>
</evidence>
<keyword evidence="3" id="KW-0540">Nuclease</keyword>
<feature type="transmembrane region" description="Helical" evidence="9">
    <location>
        <begin position="38"/>
        <end position="61"/>
    </location>
</feature>
<evidence type="ECO:0000256" key="4">
    <source>
        <dbReference type="ARBA" id="ARBA00022723"/>
    </source>
</evidence>
<evidence type="ECO:0000313" key="11">
    <source>
        <dbReference type="EMBL" id="SFU56042.1"/>
    </source>
</evidence>
<dbReference type="GO" id="GO:0006281">
    <property type="term" value="P:DNA repair"/>
    <property type="evidence" value="ECO:0007669"/>
    <property type="project" value="UniProtKB-KW"/>
</dbReference>
<evidence type="ECO:0000256" key="2">
    <source>
        <dbReference type="ARBA" id="ARBA00001946"/>
    </source>
</evidence>
<dbReference type="InterPro" id="IPR051547">
    <property type="entry name" value="TDP2-like"/>
</dbReference>
<keyword evidence="7" id="KW-0460">Magnesium</keyword>
<keyword evidence="9" id="KW-0472">Membrane</keyword>
<dbReference type="Pfam" id="PF03372">
    <property type="entry name" value="Exo_endo_phos"/>
    <property type="match status" value="1"/>
</dbReference>
<dbReference type="GO" id="GO:0004519">
    <property type="term" value="F:endonuclease activity"/>
    <property type="evidence" value="ECO:0007669"/>
    <property type="project" value="UniProtKB-KW"/>
</dbReference>
<dbReference type="InterPro" id="IPR036691">
    <property type="entry name" value="Endo/exonu/phosph_ase_sf"/>
</dbReference>
<keyword evidence="12" id="KW-1185">Reference proteome</keyword>